<comment type="caution">
    <text evidence="3">The sequence shown here is derived from an EMBL/GenBank/DDBJ whole genome shotgun (WGS) entry which is preliminary data.</text>
</comment>
<reference evidence="3" key="1">
    <citation type="journal article" date="2019" name="PLoS Negl. Trop. Dis.">
        <title>Revisiting the worldwide diversity of Leptospira species in the environment.</title>
        <authorList>
            <person name="Vincent A.T."/>
            <person name="Schiettekatte O."/>
            <person name="Bourhy P."/>
            <person name="Veyrier F.J."/>
            <person name="Picardeau M."/>
        </authorList>
    </citation>
    <scope>NUCLEOTIDE SEQUENCE [LARGE SCALE GENOMIC DNA]</scope>
    <source>
        <strain evidence="3">201702455</strain>
    </source>
</reference>
<proteinExistence type="predicted"/>
<dbReference type="InterPro" id="IPR051619">
    <property type="entry name" value="TypeII_TA_RNase_PINc/VapC"/>
</dbReference>
<dbReference type="OrthoDB" id="9798446at2"/>
<dbReference type="InterPro" id="IPR044153">
    <property type="entry name" value="PIN_Pae0151-like"/>
</dbReference>
<dbReference type="SUPFAM" id="SSF88723">
    <property type="entry name" value="PIN domain-like"/>
    <property type="match status" value="1"/>
</dbReference>
<name>A0A4R9KEE0_9LEPT</name>
<gene>
    <name evidence="3" type="ORF">EHQ64_06375</name>
</gene>
<evidence type="ECO:0000313" key="3">
    <source>
        <dbReference type="EMBL" id="TGL63573.1"/>
    </source>
</evidence>
<dbReference type="CDD" id="cd09873">
    <property type="entry name" value="PIN_Pae0151-like"/>
    <property type="match status" value="1"/>
</dbReference>
<dbReference type="InterPro" id="IPR029060">
    <property type="entry name" value="PIN-like_dom_sf"/>
</dbReference>
<protein>
    <submittedName>
        <fullName evidence="3">PIN domain-containing protein</fullName>
    </submittedName>
</protein>
<sequence length="139" mass="15914">MNRLVLDASATAALFLPDEDSEKIANVLTEYQKQNPNVPFLVPSIWWSEITNILLVSFRRGRIKEEEFQTSLYLLSRIPIETDFVKGTGYQNALIAIGKKEGLSAYDATYIELAERKKASLLTIDKNLDKIRKKRKIPR</sequence>
<dbReference type="InterPro" id="IPR002716">
    <property type="entry name" value="PIN_dom"/>
</dbReference>
<dbReference type="EMBL" id="RQGF01000012">
    <property type="protein sequence ID" value="TGL63573.1"/>
    <property type="molecule type" value="Genomic_DNA"/>
</dbReference>
<keyword evidence="1" id="KW-0460">Magnesium</keyword>
<dbReference type="PANTHER" id="PTHR35901:SF1">
    <property type="entry name" value="EXONUCLEASE VAPC9"/>
    <property type="match status" value="1"/>
</dbReference>
<evidence type="ECO:0000313" key="4">
    <source>
        <dbReference type="Proteomes" id="UP000297762"/>
    </source>
</evidence>
<dbReference type="AlphaFoldDB" id="A0A4R9KEE0"/>
<evidence type="ECO:0000259" key="2">
    <source>
        <dbReference type="Pfam" id="PF01850"/>
    </source>
</evidence>
<dbReference type="Pfam" id="PF01850">
    <property type="entry name" value="PIN"/>
    <property type="match status" value="1"/>
</dbReference>
<keyword evidence="4" id="KW-1185">Reference proteome</keyword>
<feature type="domain" description="PIN" evidence="2">
    <location>
        <begin position="5"/>
        <end position="133"/>
    </location>
</feature>
<dbReference type="Proteomes" id="UP000297762">
    <property type="component" value="Unassembled WGS sequence"/>
</dbReference>
<dbReference type="PANTHER" id="PTHR35901">
    <property type="entry name" value="RIBONUCLEASE VAPC3"/>
    <property type="match status" value="1"/>
</dbReference>
<organism evidence="3 4">
    <name type="scientific">Leptospira sarikeiensis</name>
    <dbReference type="NCBI Taxonomy" id="2484943"/>
    <lineage>
        <taxon>Bacteria</taxon>
        <taxon>Pseudomonadati</taxon>
        <taxon>Spirochaetota</taxon>
        <taxon>Spirochaetia</taxon>
        <taxon>Leptospirales</taxon>
        <taxon>Leptospiraceae</taxon>
        <taxon>Leptospira</taxon>
    </lineage>
</organism>
<dbReference type="RefSeq" id="WP_135648654.1">
    <property type="nucleotide sequence ID" value="NZ_RQGF01000012.1"/>
</dbReference>
<accession>A0A4R9KEE0</accession>
<dbReference type="Gene3D" id="3.40.50.1010">
    <property type="entry name" value="5'-nuclease"/>
    <property type="match status" value="1"/>
</dbReference>
<evidence type="ECO:0000256" key="1">
    <source>
        <dbReference type="ARBA" id="ARBA00022842"/>
    </source>
</evidence>